<dbReference type="SUPFAM" id="SSF52266">
    <property type="entry name" value="SGNH hydrolase"/>
    <property type="match status" value="1"/>
</dbReference>
<gene>
    <name evidence="2" type="ORF">GO485_03400</name>
    <name evidence="3" type="ORF">IP92_01517</name>
</gene>
<dbReference type="GO" id="GO:0016788">
    <property type="term" value="F:hydrolase activity, acting on ester bonds"/>
    <property type="evidence" value="ECO:0007669"/>
    <property type="project" value="UniProtKB-ARBA"/>
</dbReference>
<dbReference type="Proteomes" id="UP000437862">
    <property type="component" value="Chromosome"/>
</dbReference>
<accession>A0A562Q0W1</accession>
<feature type="domain" description="SGNH hydrolase-type esterase" evidence="1">
    <location>
        <begin position="6"/>
        <end position="186"/>
    </location>
</feature>
<sequence length="216" mass="22851">MAHVVLLGDSVFDNARYVPQNSEVQAHLRERLGAVHRVTLLAQDGAVLANVPGQLKAIKGLAQPPSHLVISAGGNNVLGLVPAMQSTVRTVQQAADLLAAWQTEFRREYLAMLDAVRALGTPYAVSTVYDSVPGLAPGSRGALALFNDVILREAARRRVPVLDLRLVCDQAADYSDMSPIEPSAQGGRKIAAAIAELVLGHDPCSLRTVIHGAGIA</sequence>
<dbReference type="InterPro" id="IPR036514">
    <property type="entry name" value="SGNH_hydro_sf"/>
</dbReference>
<protein>
    <submittedName>
        <fullName evidence="3">GDSL-like lipase/acylhydrolase family protein</fullName>
    </submittedName>
    <submittedName>
        <fullName evidence="2">SGNH/GDSL hydrolase family protein</fullName>
    </submittedName>
</protein>
<keyword evidence="3" id="KW-0378">Hydrolase</keyword>
<organism evidence="3 4">
    <name type="scientific">Pseudoduganella flava</name>
    <dbReference type="NCBI Taxonomy" id="871742"/>
    <lineage>
        <taxon>Bacteria</taxon>
        <taxon>Pseudomonadati</taxon>
        <taxon>Pseudomonadota</taxon>
        <taxon>Betaproteobacteria</taxon>
        <taxon>Burkholderiales</taxon>
        <taxon>Oxalobacteraceae</taxon>
        <taxon>Telluria group</taxon>
        <taxon>Pseudoduganella</taxon>
    </lineage>
</organism>
<evidence type="ECO:0000313" key="4">
    <source>
        <dbReference type="Proteomes" id="UP000315112"/>
    </source>
</evidence>
<name>A0A562Q0W1_9BURK</name>
<dbReference type="Pfam" id="PF13472">
    <property type="entry name" value="Lipase_GDSL_2"/>
    <property type="match status" value="1"/>
</dbReference>
<proteinExistence type="predicted"/>
<dbReference type="InterPro" id="IPR013830">
    <property type="entry name" value="SGNH_hydro"/>
</dbReference>
<reference evidence="3 4" key="1">
    <citation type="journal article" date="2015" name="Stand. Genomic Sci.">
        <title>Genomic Encyclopedia of Bacterial and Archaeal Type Strains, Phase III: the genomes of soil and plant-associated and newly described type strains.</title>
        <authorList>
            <person name="Whitman W.B."/>
            <person name="Woyke T."/>
            <person name="Klenk H.P."/>
            <person name="Zhou Y."/>
            <person name="Lilburn T.G."/>
            <person name="Beck B.J."/>
            <person name="De Vos P."/>
            <person name="Vandamme P."/>
            <person name="Eisen J.A."/>
            <person name="Garrity G."/>
            <person name="Hugenholtz P."/>
            <person name="Kyrpides N.C."/>
        </authorList>
    </citation>
    <scope>NUCLEOTIDE SEQUENCE [LARGE SCALE GENOMIC DNA]</scope>
    <source>
        <strain evidence="3 4">CGMCC 1.10685</strain>
    </source>
</reference>
<reference evidence="3" key="2">
    <citation type="submission" date="2019-07" db="EMBL/GenBank/DDBJ databases">
        <authorList>
            <person name="Whitman W."/>
            <person name="Huntemann M."/>
            <person name="Clum A."/>
            <person name="Pillay M."/>
            <person name="Palaniappan K."/>
            <person name="Varghese N."/>
            <person name="Mikhailova N."/>
            <person name="Stamatis D."/>
            <person name="Reddy T."/>
            <person name="Daum C."/>
            <person name="Shapiro N."/>
            <person name="Ivanova N."/>
            <person name="Kyrpides N."/>
            <person name="Woyke T."/>
        </authorList>
    </citation>
    <scope>NUCLEOTIDE SEQUENCE</scope>
    <source>
        <strain evidence="3">CGMCC 1.10685</strain>
    </source>
</reference>
<dbReference type="CDD" id="cd00229">
    <property type="entry name" value="SGNH_hydrolase"/>
    <property type="match status" value="1"/>
</dbReference>
<evidence type="ECO:0000259" key="1">
    <source>
        <dbReference type="Pfam" id="PF13472"/>
    </source>
</evidence>
<reference evidence="2 5" key="3">
    <citation type="submission" date="2019-12" db="EMBL/GenBank/DDBJ databases">
        <title>Draft Genome Sequences of Six Type Strains of the Genus Massilia.</title>
        <authorList>
            <person name="Miess H."/>
            <person name="Frediansyah A."/>
            <person name="Goeker M."/>
            <person name="Gross H."/>
        </authorList>
    </citation>
    <scope>NUCLEOTIDE SEQUENCE [LARGE SCALE GENOMIC DNA]</scope>
    <source>
        <strain evidence="2 5">DSM 26639</strain>
    </source>
</reference>
<dbReference type="OrthoDB" id="212722at2"/>
<dbReference type="Gene3D" id="3.40.50.1110">
    <property type="entry name" value="SGNH hydrolase"/>
    <property type="match status" value="1"/>
</dbReference>
<evidence type="ECO:0000313" key="5">
    <source>
        <dbReference type="Proteomes" id="UP000437862"/>
    </source>
</evidence>
<dbReference type="EMBL" id="CP046904">
    <property type="protein sequence ID" value="QGZ38187.1"/>
    <property type="molecule type" value="Genomic_DNA"/>
</dbReference>
<keyword evidence="5" id="KW-1185">Reference proteome</keyword>
<dbReference type="EMBL" id="VLKW01000002">
    <property type="protein sequence ID" value="TWI50288.1"/>
    <property type="molecule type" value="Genomic_DNA"/>
</dbReference>
<dbReference type="RefSeq" id="WP_145873905.1">
    <property type="nucleotide sequence ID" value="NZ_CP046904.1"/>
</dbReference>
<dbReference type="Proteomes" id="UP000315112">
    <property type="component" value="Unassembled WGS sequence"/>
</dbReference>
<evidence type="ECO:0000313" key="3">
    <source>
        <dbReference type="EMBL" id="TWI50288.1"/>
    </source>
</evidence>
<evidence type="ECO:0000313" key="2">
    <source>
        <dbReference type="EMBL" id="QGZ38187.1"/>
    </source>
</evidence>
<dbReference type="AlphaFoldDB" id="A0A562Q0W1"/>